<feature type="transmembrane region" description="Helical" evidence="1">
    <location>
        <begin position="9"/>
        <end position="28"/>
    </location>
</feature>
<keyword evidence="1" id="KW-0472">Membrane</keyword>
<keyword evidence="1" id="KW-0812">Transmembrane</keyword>
<evidence type="ECO:0000256" key="1">
    <source>
        <dbReference type="SAM" id="Phobius"/>
    </source>
</evidence>
<keyword evidence="3" id="KW-1185">Reference proteome</keyword>
<feature type="transmembrane region" description="Helical" evidence="1">
    <location>
        <begin position="68"/>
        <end position="89"/>
    </location>
</feature>
<evidence type="ECO:0000313" key="3">
    <source>
        <dbReference type="Proteomes" id="UP001589747"/>
    </source>
</evidence>
<evidence type="ECO:0000313" key="2">
    <source>
        <dbReference type="EMBL" id="MFB9326816.1"/>
    </source>
</evidence>
<accession>A0ABV5KQE1</accession>
<comment type="caution">
    <text evidence="2">The sequence shown here is derived from an EMBL/GenBank/DDBJ whole genome shotgun (WGS) entry which is preliminary data.</text>
</comment>
<feature type="transmembrane region" description="Helical" evidence="1">
    <location>
        <begin position="101"/>
        <end position="120"/>
    </location>
</feature>
<organism evidence="2 3">
    <name type="scientific">Paenibacillus aurantiacus</name>
    <dbReference type="NCBI Taxonomy" id="1936118"/>
    <lineage>
        <taxon>Bacteria</taxon>
        <taxon>Bacillati</taxon>
        <taxon>Bacillota</taxon>
        <taxon>Bacilli</taxon>
        <taxon>Bacillales</taxon>
        <taxon>Paenibacillaceae</taxon>
        <taxon>Paenibacillus</taxon>
    </lineage>
</organism>
<dbReference type="EMBL" id="JBHMDO010000022">
    <property type="protein sequence ID" value="MFB9326816.1"/>
    <property type="molecule type" value="Genomic_DNA"/>
</dbReference>
<sequence length="136" mass="15739">MIKELRESFFQTFTLTSLWVTLLLSLFYKDQSVTTSLLWSAAGIALILAVLYGMLYNVLWNYFTLKPVWNILISSTINIAGGLICVWLFSKEMYDSVIGWWPGMLVLSFVLHTAAFYFYAKSDSKRRADELNKRIK</sequence>
<proteinExistence type="predicted"/>
<feature type="transmembrane region" description="Helical" evidence="1">
    <location>
        <begin position="34"/>
        <end position="56"/>
    </location>
</feature>
<protein>
    <recommendedName>
        <fullName evidence="4">DUF3021 domain-containing protein</fullName>
    </recommendedName>
</protein>
<keyword evidence="1" id="KW-1133">Transmembrane helix</keyword>
<reference evidence="2 3" key="1">
    <citation type="submission" date="2024-09" db="EMBL/GenBank/DDBJ databases">
        <authorList>
            <person name="Sun Q."/>
            <person name="Mori K."/>
        </authorList>
    </citation>
    <scope>NUCLEOTIDE SEQUENCE [LARGE SCALE GENOMIC DNA]</scope>
    <source>
        <strain evidence="2 3">TISTR 2452</strain>
    </source>
</reference>
<evidence type="ECO:0008006" key="4">
    <source>
        <dbReference type="Google" id="ProtNLM"/>
    </source>
</evidence>
<dbReference type="Proteomes" id="UP001589747">
    <property type="component" value="Unassembled WGS sequence"/>
</dbReference>
<dbReference type="RefSeq" id="WP_377494458.1">
    <property type="nucleotide sequence ID" value="NZ_JBHMDO010000022.1"/>
</dbReference>
<name>A0ABV5KQE1_9BACL</name>
<gene>
    <name evidence="2" type="ORF">ACFFSY_12895</name>
</gene>